<keyword evidence="2" id="KW-1185">Reference proteome</keyword>
<protein>
    <submittedName>
        <fullName evidence="1">Uncharacterized protein</fullName>
    </submittedName>
</protein>
<dbReference type="AlphaFoldDB" id="A0AAD5NJV1"/>
<dbReference type="Proteomes" id="UP001064489">
    <property type="component" value="Chromosome 10"/>
</dbReference>
<proteinExistence type="predicted"/>
<sequence>MRIDVFTKERDEVLKVGKELTKLVESQEEEFNRRTRKVLIEMERKDKKCQALEEDLVVSKLKFVLVAQVDSDLKLVLVTHLKLVLVA</sequence>
<evidence type="ECO:0000313" key="2">
    <source>
        <dbReference type="Proteomes" id="UP001064489"/>
    </source>
</evidence>
<comment type="caution">
    <text evidence="1">The sequence shown here is derived from an EMBL/GenBank/DDBJ whole genome shotgun (WGS) entry which is preliminary data.</text>
</comment>
<accession>A0AAD5NJV1</accession>
<reference evidence="1" key="2">
    <citation type="submission" date="2023-02" db="EMBL/GenBank/DDBJ databases">
        <authorList>
            <person name="Swenson N.G."/>
            <person name="Wegrzyn J.L."/>
            <person name="Mcevoy S.L."/>
        </authorList>
    </citation>
    <scope>NUCLEOTIDE SEQUENCE</scope>
    <source>
        <strain evidence="1">91603</strain>
        <tissue evidence="1">Leaf</tissue>
    </source>
</reference>
<reference evidence="1" key="1">
    <citation type="journal article" date="2022" name="Plant J.">
        <title>Strategies of tolerance reflected in two North American maple genomes.</title>
        <authorList>
            <person name="McEvoy S.L."/>
            <person name="Sezen U.U."/>
            <person name="Trouern-Trend A."/>
            <person name="McMahon S.M."/>
            <person name="Schaberg P.G."/>
            <person name="Yang J."/>
            <person name="Wegrzyn J.L."/>
            <person name="Swenson N.G."/>
        </authorList>
    </citation>
    <scope>NUCLEOTIDE SEQUENCE</scope>
    <source>
        <strain evidence="1">91603</strain>
    </source>
</reference>
<dbReference type="EMBL" id="JAJSOW010000105">
    <property type="protein sequence ID" value="KAI9165106.1"/>
    <property type="molecule type" value="Genomic_DNA"/>
</dbReference>
<name>A0AAD5NJV1_ACENE</name>
<organism evidence="1 2">
    <name type="scientific">Acer negundo</name>
    <name type="common">Box elder</name>
    <dbReference type="NCBI Taxonomy" id="4023"/>
    <lineage>
        <taxon>Eukaryota</taxon>
        <taxon>Viridiplantae</taxon>
        <taxon>Streptophyta</taxon>
        <taxon>Embryophyta</taxon>
        <taxon>Tracheophyta</taxon>
        <taxon>Spermatophyta</taxon>
        <taxon>Magnoliopsida</taxon>
        <taxon>eudicotyledons</taxon>
        <taxon>Gunneridae</taxon>
        <taxon>Pentapetalae</taxon>
        <taxon>rosids</taxon>
        <taxon>malvids</taxon>
        <taxon>Sapindales</taxon>
        <taxon>Sapindaceae</taxon>
        <taxon>Hippocastanoideae</taxon>
        <taxon>Acereae</taxon>
        <taxon>Acer</taxon>
    </lineage>
</organism>
<gene>
    <name evidence="1" type="ORF">LWI28_007777</name>
</gene>
<evidence type="ECO:0000313" key="1">
    <source>
        <dbReference type="EMBL" id="KAI9165106.1"/>
    </source>
</evidence>